<feature type="domain" description="Methylated-DNA-[protein]-cysteine S-methyltransferase DNA binding" evidence="9">
    <location>
        <begin position="85"/>
        <end position="166"/>
    </location>
</feature>
<accession>A0A450XTL6</accession>
<evidence type="ECO:0000256" key="6">
    <source>
        <dbReference type="ARBA" id="ARBA00022763"/>
    </source>
</evidence>
<dbReference type="GO" id="GO:0003908">
    <property type="term" value="F:methylated-DNA-[protein]-cysteine S-methyltransferase activity"/>
    <property type="evidence" value="ECO:0007669"/>
    <property type="project" value="UniProtKB-EC"/>
</dbReference>
<dbReference type="SUPFAM" id="SSF46767">
    <property type="entry name" value="Methylated DNA-protein cysteine methyltransferase, C-terminal domain"/>
    <property type="match status" value="1"/>
</dbReference>
<dbReference type="InterPro" id="IPR001497">
    <property type="entry name" value="MethylDNA_cys_MeTrfase_AS"/>
</dbReference>
<dbReference type="FunFam" id="1.10.10.10:FF:000214">
    <property type="entry name" value="Methylated-DNA--protein-cysteine methyltransferase"/>
    <property type="match status" value="1"/>
</dbReference>
<comment type="catalytic activity">
    <reaction evidence="8">
        <text>a 6-O-methyl-2'-deoxyguanosine in DNA + L-cysteinyl-[protein] = S-methyl-L-cysteinyl-[protein] + a 2'-deoxyguanosine in DNA</text>
        <dbReference type="Rhea" id="RHEA:24000"/>
        <dbReference type="Rhea" id="RHEA-COMP:10131"/>
        <dbReference type="Rhea" id="RHEA-COMP:10132"/>
        <dbReference type="Rhea" id="RHEA-COMP:11367"/>
        <dbReference type="Rhea" id="RHEA-COMP:11368"/>
        <dbReference type="ChEBI" id="CHEBI:29950"/>
        <dbReference type="ChEBI" id="CHEBI:82612"/>
        <dbReference type="ChEBI" id="CHEBI:85445"/>
        <dbReference type="ChEBI" id="CHEBI:85448"/>
        <dbReference type="EC" id="2.1.1.63"/>
    </reaction>
</comment>
<organism evidence="11">
    <name type="scientific">Candidatus Kentrum sp. MB</name>
    <dbReference type="NCBI Taxonomy" id="2138164"/>
    <lineage>
        <taxon>Bacteria</taxon>
        <taxon>Pseudomonadati</taxon>
        <taxon>Pseudomonadota</taxon>
        <taxon>Gammaproteobacteria</taxon>
        <taxon>Candidatus Kentrum</taxon>
    </lineage>
</organism>
<dbReference type="InterPro" id="IPR036631">
    <property type="entry name" value="MGMT_N_sf"/>
</dbReference>
<dbReference type="Gene3D" id="1.10.10.10">
    <property type="entry name" value="Winged helix-like DNA-binding domain superfamily/Winged helix DNA-binding domain"/>
    <property type="match status" value="1"/>
</dbReference>
<evidence type="ECO:0000313" key="12">
    <source>
        <dbReference type="EMBL" id="VFK75994.1"/>
    </source>
</evidence>
<dbReference type="CDD" id="cd06445">
    <property type="entry name" value="ATase"/>
    <property type="match status" value="1"/>
</dbReference>
<gene>
    <name evidence="10" type="ORF">BECKMB1821G_GA0114241_100194</name>
    <name evidence="12" type="ORF">BECKMB1821H_GA0114242_103813</name>
    <name evidence="11" type="ORF">BECKMB1821I_GA0114274_103514</name>
</gene>
<dbReference type="InterPro" id="IPR014048">
    <property type="entry name" value="MethylDNA_cys_MeTrfase_DNA-bd"/>
</dbReference>
<evidence type="ECO:0000259" key="9">
    <source>
        <dbReference type="Pfam" id="PF01035"/>
    </source>
</evidence>
<dbReference type="EMBL" id="CAADGH010000038">
    <property type="protein sequence ID" value="VFK75994.1"/>
    <property type="molecule type" value="Genomic_DNA"/>
</dbReference>
<keyword evidence="7" id="KW-0234">DNA repair</keyword>
<evidence type="ECO:0000256" key="3">
    <source>
        <dbReference type="ARBA" id="ARBA00011918"/>
    </source>
</evidence>
<dbReference type="EMBL" id="CAADFO010000001">
    <property type="protein sequence ID" value="VFK22207.1"/>
    <property type="molecule type" value="Genomic_DNA"/>
</dbReference>
<dbReference type="InterPro" id="IPR036217">
    <property type="entry name" value="MethylDNA_cys_MeTrfase_DNAb"/>
</dbReference>
<dbReference type="PANTHER" id="PTHR10815:SF13">
    <property type="entry name" value="METHYLATED-DNA--PROTEIN-CYSTEINE METHYLTRANSFERASE"/>
    <property type="match status" value="1"/>
</dbReference>
<proteinExistence type="inferred from homology"/>
<evidence type="ECO:0000313" key="11">
    <source>
        <dbReference type="EMBL" id="VFK32602.1"/>
    </source>
</evidence>
<comment type="similarity">
    <text evidence="2">Belongs to the MGMT family.</text>
</comment>
<keyword evidence="4 11" id="KW-0489">Methyltransferase</keyword>
<dbReference type="EMBL" id="CAADFQ010000035">
    <property type="protein sequence ID" value="VFK32602.1"/>
    <property type="molecule type" value="Genomic_DNA"/>
</dbReference>
<dbReference type="InterPro" id="IPR036388">
    <property type="entry name" value="WH-like_DNA-bd_sf"/>
</dbReference>
<protein>
    <recommendedName>
        <fullName evidence="3">methylated-DNA--[protein]-cysteine S-methyltransferase</fullName>
        <ecNumber evidence="3">2.1.1.63</ecNumber>
    </recommendedName>
</protein>
<keyword evidence="5 11" id="KW-0808">Transferase</keyword>
<reference evidence="11" key="1">
    <citation type="submission" date="2019-02" db="EMBL/GenBank/DDBJ databases">
        <authorList>
            <person name="Gruber-Vodicka R. H."/>
            <person name="Seah K. B. B."/>
        </authorList>
    </citation>
    <scope>NUCLEOTIDE SEQUENCE</scope>
    <source>
        <strain evidence="10">BECK_BZ197</strain>
        <strain evidence="12">BECK_BZ198</strain>
        <strain evidence="11">BECK_BZ199</strain>
    </source>
</reference>
<evidence type="ECO:0000256" key="7">
    <source>
        <dbReference type="ARBA" id="ARBA00023204"/>
    </source>
</evidence>
<dbReference type="SUPFAM" id="SSF53155">
    <property type="entry name" value="Methylated DNA-protein cysteine methyltransferase domain"/>
    <property type="match status" value="1"/>
</dbReference>
<dbReference type="GO" id="GO:0006281">
    <property type="term" value="P:DNA repair"/>
    <property type="evidence" value="ECO:0007669"/>
    <property type="project" value="UniProtKB-KW"/>
</dbReference>
<dbReference type="NCBIfam" id="TIGR00589">
    <property type="entry name" value="ogt"/>
    <property type="match status" value="1"/>
</dbReference>
<evidence type="ECO:0000256" key="1">
    <source>
        <dbReference type="ARBA" id="ARBA00001286"/>
    </source>
</evidence>
<dbReference type="AlphaFoldDB" id="A0A450XTL6"/>
<dbReference type="PANTHER" id="PTHR10815">
    <property type="entry name" value="METHYLATED-DNA--PROTEIN-CYSTEINE METHYLTRANSFERASE"/>
    <property type="match status" value="1"/>
</dbReference>
<sequence length="188" mass="21431">MLIIEVSENRFLSRIELLHQGREIENEIPVRGNNKPIEYARFLKKTVTSENAGYSVIANVIDQLKHYFDDPCWRFRLPLASGGTPFQKRVWQSLLSIPPGETRSYGRVATELHTSARAVGNACRVNPIPIVIPCHRVVGAYGSGGYMGSREGRPLATKQWLLSHESLHRRRKIRRLHYPWNSSNSLLS</sequence>
<name>A0A450XTL6_9GAMM</name>
<evidence type="ECO:0000256" key="4">
    <source>
        <dbReference type="ARBA" id="ARBA00022603"/>
    </source>
</evidence>
<dbReference type="Pfam" id="PF01035">
    <property type="entry name" value="DNA_binding_1"/>
    <property type="match status" value="1"/>
</dbReference>
<evidence type="ECO:0000313" key="10">
    <source>
        <dbReference type="EMBL" id="VFK22207.1"/>
    </source>
</evidence>
<dbReference type="EC" id="2.1.1.63" evidence="3"/>
<comment type="catalytic activity">
    <reaction evidence="1">
        <text>a 4-O-methyl-thymidine in DNA + L-cysteinyl-[protein] = a thymidine in DNA + S-methyl-L-cysteinyl-[protein]</text>
        <dbReference type="Rhea" id="RHEA:53428"/>
        <dbReference type="Rhea" id="RHEA-COMP:10131"/>
        <dbReference type="Rhea" id="RHEA-COMP:10132"/>
        <dbReference type="Rhea" id="RHEA-COMP:13555"/>
        <dbReference type="Rhea" id="RHEA-COMP:13556"/>
        <dbReference type="ChEBI" id="CHEBI:29950"/>
        <dbReference type="ChEBI" id="CHEBI:82612"/>
        <dbReference type="ChEBI" id="CHEBI:137386"/>
        <dbReference type="ChEBI" id="CHEBI:137387"/>
        <dbReference type="EC" id="2.1.1.63"/>
    </reaction>
</comment>
<evidence type="ECO:0000256" key="2">
    <source>
        <dbReference type="ARBA" id="ARBA00008711"/>
    </source>
</evidence>
<evidence type="ECO:0000256" key="8">
    <source>
        <dbReference type="ARBA" id="ARBA00049348"/>
    </source>
</evidence>
<dbReference type="GO" id="GO:0032259">
    <property type="term" value="P:methylation"/>
    <property type="evidence" value="ECO:0007669"/>
    <property type="project" value="UniProtKB-KW"/>
</dbReference>
<keyword evidence="6" id="KW-0227">DNA damage</keyword>
<evidence type="ECO:0000256" key="5">
    <source>
        <dbReference type="ARBA" id="ARBA00022679"/>
    </source>
</evidence>
<dbReference type="PROSITE" id="PS00374">
    <property type="entry name" value="MGMT"/>
    <property type="match status" value="1"/>
</dbReference>